<dbReference type="AlphaFoldDB" id="A0A1L8MK78"/>
<comment type="caution">
    <text evidence="1">The sequence shown here is derived from an EMBL/GenBank/DDBJ whole genome shotgun (WGS) entry which is preliminary data.</text>
</comment>
<protein>
    <submittedName>
        <fullName evidence="1">Uncharacterized protein</fullName>
    </submittedName>
</protein>
<accession>A0A1L8MK78</accession>
<proteinExistence type="predicted"/>
<evidence type="ECO:0000313" key="1">
    <source>
        <dbReference type="EMBL" id="OJF71177.1"/>
    </source>
</evidence>
<evidence type="ECO:0000313" key="2">
    <source>
        <dbReference type="Proteomes" id="UP000182015"/>
    </source>
</evidence>
<dbReference type="Proteomes" id="UP000182015">
    <property type="component" value="Unassembled WGS sequence"/>
</dbReference>
<dbReference type="RefSeq" id="WP_071794592.1">
    <property type="nucleotide sequence ID" value="NZ_LZDD01000004.1"/>
</dbReference>
<dbReference type="STRING" id="1856638.A9Q68_10085"/>
<dbReference type="EMBL" id="LZDD01000004">
    <property type="protein sequence ID" value="OJF71177.1"/>
    <property type="molecule type" value="Genomic_DNA"/>
</dbReference>
<organism evidence="1 2">
    <name type="scientific">Streptococcus bovimastitidis</name>
    <dbReference type="NCBI Taxonomy" id="1856638"/>
    <lineage>
        <taxon>Bacteria</taxon>
        <taxon>Bacillati</taxon>
        <taxon>Bacillota</taxon>
        <taxon>Bacilli</taxon>
        <taxon>Lactobacillales</taxon>
        <taxon>Streptococcaceae</taxon>
        <taxon>Streptococcus</taxon>
    </lineage>
</organism>
<name>A0A1L8MK78_9STRE</name>
<gene>
    <name evidence="1" type="ORF">A9Q68_10085</name>
</gene>
<reference evidence="2" key="1">
    <citation type="submission" date="2016-06" db="EMBL/GenBank/DDBJ databases">
        <authorList>
            <person name="de Vries S.P.W."/>
            <person name="Hadjirin N.F."/>
            <person name="Lay E.M."/>
            <person name="Zadoks R.N."/>
            <person name="Peacock S.J."/>
            <person name="Parkhill J."/>
            <person name="Grant A.J."/>
            <person name="Mcdougall S."/>
            <person name="Holmes M.A."/>
        </authorList>
    </citation>
    <scope>NUCLEOTIDE SEQUENCE [LARGE SCALE GENOMIC DNA]</scope>
    <source>
        <strain evidence="2">NZ1587</strain>
    </source>
</reference>
<sequence>MNLIHNLTAWDQTESESFKLSVDTDKIIAITEENFTIIDDFLSEKTCYGSGILTGTGQYYFLMKPYKELIEMINGKKEKPPELELGVLMVKMVDKKLGFETNLYVKNIGNGFNSHLEFTGIKSEAMQLTKEEAKCDKYKNFDWVSLKEEMP</sequence>
<keyword evidence="2" id="KW-1185">Reference proteome</keyword>